<organism evidence="3 4">
    <name type="scientific">Stemphylium lycopersici</name>
    <name type="common">Tomato gray leaf spot disease fungus</name>
    <name type="synonym">Thyrospora lycopersici</name>
    <dbReference type="NCBI Taxonomy" id="183478"/>
    <lineage>
        <taxon>Eukaryota</taxon>
        <taxon>Fungi</taxon>
        <taxon>Dikarya</taxon>
        <taxon>Ascomycota</taxon>
        <taxon>Pezizomycotina</taxon>
        <taxon>Dothideomycetes</taxon>
        <taxon>Pleosporomycetidae</taxon>
        <taxon>Pleosporales</taxon>
        <taxon>Pleosporineae</taxon>
        <taxon>Pleosporaceae</taxon>
        <taxon>Stemphylium</taxon>
    </lineage>
</organism>
<feature type="region of interest" description="Disordered" evidence="1">
    <location>
        <begin position="351"/>
        <end position="378"/>
    </location>
</feature>
<evidence type="ECO:0000313" key="4">
    <source>
        <dbReference type="Proteomes" id="UP000249619"/>
    </source>
</evidence>
<dbReference type="STRING" id="183478.A0A364NH04"/>
<keyword evidence="4" id="KW-1185">Reference proteome</keyword>
<sequence>MISRNDLAHLFRNPGPAVHAPHPPAQPQYNNAGLQASQRAEAERREKMRRIAKNPTDKNIPEGVEDVCIGDGVTRYRELREVERTLDATMMRKKLDVMDSKHHSRASRFGTMRIWISNTAENQPWQSSGIDADAFDFESENNATYRVKIQGRLLDEEGDEGLEDEEDEDKDADAMDEDAAASKPAAKPKLFSHYFTSINIDFDRAKSLQPDNFTQIEWKRPENPTAKESNFSELEFERKGDENINITINLQRYQNPEVFRLSKPLAELLDTDEEDRAGVLMGIWEYARSQNLQQEDDERKFACDARLKALFGGQDHFFFPNLPQLIKQHLTTLPPIQLQYTIRVDKDYISPAADSGKTASEPTVYDVQHSDSARNPED</sequence>
<dbReference type="AlphaFoldDB" id="A0A364NH04"/>
<feature type="compositionally biased region" description="Acidic residues" evidence="1">
    <location>
        <begin position="156"/>
        <end position="179"/>
    </location>
</feature>
<protein>
    <submittedName>
        <fullName evidence="3">SWI-SNF complex subunit (BAF60b)</fullName>
    </submittedName>
</protein>
<feature type="domain" description="DM2" evidence="2">
    <location>
        <begin position="254"/>
        <end position="332"/>
    </location>
</feature>
<name>A0A364NH04_STELY</name>
<dbReference type="Pfam" id="PF02201">
    <property type="entry name" value="SWIB"/>
    <property type="match status" value="1"/>
</dbReference>
<reference evidence="4" key="1">
    <citation type="submission" date="2018-05" db="EMBL/GenBank/DDBJ databases">
        <title>Draft genome sequence of Stemphylium lycopersici strain CIDEFI 213.</title>
        <authorList>
            <person name="Medina R."/>
            <person name="Franco M.E.E."/>
            <person name="Lucentini C.G."/>
            <person name="Saparrat M.C.N."/>
            <person name="Balatti P.A."/>
        </authorList>
    </citation>
    <scope>NUCLEOTIDE SEQUENCE [LARGE SCALE GENOMIC DNA]</scope>
    <source>
        <strain evidence="4">CIDEFI 213</strain>
    </source>
</reference>
<comment type="caution">
    <text evidence="3">The sequence shown here is derived from an EMBL/GenBank/DDBJ whole genome shotgun (WGS) entry which is preliminary data.</text>
</comment>
<feature type="compositionally biased region" description="Polar residues" evidence="1">
    <location>
        <begin position="29"/>
        <end position="38"/>
    </location>
</feature>
<dbReference type="SUPFAM" id="SSF47592">
    <property type="entry name" value="SWIB/MDM2 domain"/>
    <property type="match status" value="1"/>
</dbReference>
<dbReference type="Proteomes" id="UP000249619">
    <property type="component" value="Unassembled WGS sequence"/>
</dbReference>
<proteinExistence type="predicted"/>
<dbReference type="InterPro" id="IPR003121">
    <property type="entry name" value="SWIB_MDM2_domain"/>
</dbReference>
<dbReference type="Gene3D" id="1.10.245.10">
    <property type="entry name" value="SWIB/MDM2 domain"/>
    <property type="match status" value="1"/>
</dbReference>
<dbReference type="CDD" id="cd10568">
    <property type="entry name" value="SWIB_like"/>
    <property type="match status" value="1"/>
</dbReference>
<evidence type="ECO:0000313" key="3">
    <source>
        <dbReference type="EMBL" id="RAR16542.1"/>
    </source>
</evidence>
<dbReference type="InterPro" id="IPR036885">
    <property type="entry name" value="SWIB_MDM2_dom_sf"/>
</dbReference>
<evidence type="ECO:0000256" key="1">
    <source>
        <dbReference type="SAM" id="MobiDB-lite"/>
    </source>
</evidence>
<accession>A0A364NH04</accession>
<gene>
    <name evidence="3" type="ORF">DDE83_000107</name>
</gene>
<dbReference type="InterPro" id="IPR019835">
    <property type="entry name" value="SWIB_domain"/>
</dbReference>
<dbReference type="EMBL" id="QGDH01000002">
    <property type="protein sequence ID" value="RAR16542.1"/>
    <property type="molecule type" value="Genomic_DNA"/>
</dbReference>
<dbReference type="SMART" id="SM00151">
    <property type="entry name" value="SWIB"/>
    <property type="match status" value="1"/>
</dbReference>
<feature type="region of interest" description="Disordered" evidence="1">
    <location>
        <begin position="12"/>
        <end position="59"/>
    </location>
</feature>
<dbReference type="PANTHER" id="PTHR13844">
    <property type="entry name" value="SWI/SNF-RELATED MATRIX-ASSOCIATED ACTIN-DEPENDENT REGULATOR OF CHROMATIN SUBFAMILY D"/>
    <property type="match status" value="1"/>
</dbReference>
<evidence type="ECO:0000259" key="2">
    <source>
        <dbReference type="PROSITE" id="PS51925"/>
    </source>
</evidence>
<dbReference type="PROSITE" id="PS51925">
    <property type="entry name" value="SWIB_MDM2"/>
    <property type="match status" value="1"/>
</dbReference>
<feature type="compositionally biased region" description="Basic and acidic residues" evidence="1">
    <location>
        <begin position="368"/>
        <end position="378"/>
    </location>
</feature>
<feature type="region of interest" description="Disordered" evidence="1">
    <location>
        <begin position="152"/>
        <end position="184"/>
    </location>
</feature>